<dbReference type="InterPro" id="IPR010352">
    <property type="entry name" value="DUF945"/>
</dbReference>
<dbReference type="EMBL" id="JRXE01000008">
    <property type="protein sequence ID" value="KOC90845.1"/>
    <property type="molecule type" value="Genomic_DNA"/>
</dbReference>
<name>A0A0L7TG70_9GAMM</name>
<evidence type="ECO:0000313" key="2">
    <source>
        <dbReference type="EMBL" id="KOC94271.1"/>
    </source>
</evidence>
<dbReference type="AlphaFoldDB" id="A0A0L7TG70"/>
<reference evidence="3 4" key="1">
    <citation type="journal article" date="2015" name="Int. J. Syst. Evol. Microbiol.">
        <title>Erwinia iniecta sp. nov., isolated from Russian wheat aphids (Diuraphis noxia).</title>
        <authorList>
            <person name="Campillo T."/>
            <person name="Luna E."/>
            <person name="Portier P."/>
            <person name="Fischer-Le Saux M."/>
            <person name="Lapitan N."/>
            <person name="Tisserat N.A."/>
            <person name="Leach J.E."/>
        </authorList>
    </citation>
    <scope>NUCLEOTIDE SEQUENCE [LARGE SCALE GENOMIC DNA]</scope>
    <source>
        <strain evidence="1 4">B120</strain>
        <strain evidence="2 3">B149</strain>
    </source>
</reference>
<dbReference type="Proteomes" id="UP000037088">
    <property type="component" value="Unassembled WGS sequence"/>
</dbReference>
<dbReference type="Proteomes" id="UP000036851">
    <property type="component" value="Unassembled WGS sequence"/>
</dbReference>
<dbReference type="EMBL" id="JRXF01000007">
    <property type="protein sequence ID" value="KOC94271.1"/>
    <property type="molecule type" value="Genomic_DNA"/>
</dbReference>
<dbReference type="Pfam" id="PF06097">
    <property type="entry name" value="DUF945"/>
    <property type="match status" value="1"/>
</dbReference>
<evidence type="ECO:0000313" key="1">
    <source>
        <dbReference type="EMBL" id="KOC90845.1"/>
    </source>
</evidence>
<evidence type="ECO:0000313" key="3">
    <source>
        <dbReference type="Proteomes" id="UP000036851"/>
    </source>
</evidence>
<organism evidence="2 3">
    <name type="scientific">Winslowiella iniecta</name>
    <dbReference type="NCBI Taxonomy" id="1560201"/>
    <lineage>
        <taxon>Bacteria</taxon>
        <taxon>Pseudomonadati</taxon>
        <taxon>Pseudomonadota</taxon>
        <taxon>Gammaproteobacteria</taxon>
        <taxon>Enterobacterales</taxon>
        <taxon>Erwiniaceae</taxon>
        <taxon>Winslowiella</taxon>
    </lineage>
</organism>
<evidence type="ECO:0000313" key="4">
    <source>
        <dbReference type="Proteomes" id="UP000037088"/>
    </source>
</evidence>
<proteinExistence type="predicted"/>
<dbReference type="RefSeq" id="WP_052898602.1">
    <property type="nucleotide sequence ID" value="NZ_JRXE01000008.1"/>
</dbReference>
<protein>
    <recommendedName>
        <fullName evidence="5">GTP-binding protein YdgA</fullName>
    </recommendedName>
</protein>
<dbReference type="OrthoDB" id="5444681at2"/>
<evidence type="ECO:0008006" key="5">
    <source>
        <dbReference type="Google" id="ProtNLM"/>
    </source>
</evidence>
<keyword evidence="4" id="KW-1185">Reference proteome</keyword>
<gene>
    <name evidence="1" type="ORF">NG42_07205</name>
    <name evidence="2" type="ORF">NG43_06280</name>
</gene>
<accession>A0A0L7TG70</accession>
<comment type="caution">
    <text evidence="2">The sequence shown here is derived from an EMBL/GenBank/DDBJ whole genome shotgun (WGS) entry which is preliminary data.</text>
</comment>
<dbReference type="STRING" id="1560201.NG42_07205"/>
<sequence length="502" mass="54076">MKKTKIAVGVVVALGVIWTGGAWFTGKQLETHMDTLVQNANAQLSNIAPDSRLKVSYQDYQRGLFSSTAKLVVQASSQTEDNSLLKPGQSIVFNEKIDHGPFPLAQLKKFNLLPGMASVHSELDNTDAVKQLFELTKGQSVVQADTRVSYSGATSSAIKLLPVDYQNAESGQRFAWNGGTLNIDADAKGDKVSFDGDIDSIAITTKNQLDMPVLFTLNGVKATANTHLSPQGVRIGDQGINLKKLTASVNGKEAVTLEGLKGTSSFDSDDKAVSGTIDYTLDNLKMQNQSFGQGKLVMKLSQLDGAALKTFSENYNAQMQALLNQPGIAEDPQRYQEEVNQILVANLPTLLKGDPVINVAPLSWKNDKGESSFNLSVHFKDPATATGQAQNINQAADRVLKTLDGKLVVSMDMATELMTHVAMAEGHPQEQAAKLAEQQVKGVAAMGQMFKLTTQQDDNIVTSLQYGTGQVTMNGEKMPLDQFLSRYMLGGMTAMPEGAPAE</sequence>
<dbReference type="PATRIC" id="fig|1560201.3.peg.1535"/>